<organism evidence="1 2">
    <name type="scientific">Avena sativa</name>
    <name type="common">Oat</name>
    <dbReference type="NCBI Taxonomy" id="4498"/>
    <lineage>
        <taxon>Eukaryota</taxon>
        <taxon>Viridiplantae</taxon>
        <taxon>Streptophyta</taxon>
        <taxon>Embryophyta</taxon>
        <taxon>Tracheophyta</taxon>
        <taxon>Spermatophyta</taxon>
        <taxon>Magnoliopsida</taxon>
        <taxon>Liliopsida</taxon>
        <taxon>Poales</taxon>
        <taxon>Poaceae</taxon>
        <taxon>BOP clade</taxon>
        <taxon>Pooideae</taxon>
        <taxon>Poodae</taxon>
        <taxon>Poeae</taxon>
        <taxon>Poeae Chloroplast Group 1 (Aveneae type)</taxon>
        <taxon>Aveninae</taxon>
        <taxon>Avena</taxon>
    </lineage>
</organism>
<accession>A0ACD5YX74</accession>
<sequence length="144" mass="16059">MDNSQMNYSQVDNRGFLDIMNVGSNEVNWSVVPDSSPIAEQEVPVSAKPRSKKGASTKGKNWSSLEDKVLIQAWANTSLDAITGTDQNSNCYWGRIFDYYNAHKHPSWPERNANGLGCRYASSICVLFLLALCKCYNNKFIVVG</sequence>
<name>A0ACD5YX74_AVESA</name>
<reference evidence="1" key="1">
    <citation type="submission" date="2021-05" db="EMBL/GenBank/DDBJ databases">
        <authorList>
            <person name="Scholz U."/>
            <person name="Mascher M."/>
            <person name="Fiebig A."/>
        </authorList>
    </citation>
    <scope>NUCLEOTIDE SEQUENCE [LARGE SCALE GENOMIC DNA]</scope>
</reference>
<proteinExistence type="predicted"/>
<reference evidence="1" key="2">
    <citation type="submission" date="2025-09" db="UniProtKB">
        <authorList>
            <consortium name="EnsemblPlants"/>
        </authorList>
    </citation>
    <scope>IDENTIFICATION</scope>
</reference>
<protein>
    <submittedName>
        <fullName evidence="1">Uncharacterized protein</fullName>
    </submittedName>
</protein>
<dbReference type="Proteomes" id="UP001732700">
    <property type="component" value="Chromosome 6A"/>
</dbReference>
<keyword evidence="2" id="KW-1185">Reference proteome</keyword>
<evidence type="ECO:0000313" key="2">
    <source>
        <dbReference type="Proteomes" id="UP001732700"/>
    </source>
</evidence>
<evidence type="ECO:0000313" key="1">
    <source>
        <dbReference type="EnsemblPlants" id="AVESA.00010b.r2.6AG1053490.1.CDS.1"/>
    </source>
</evidence>
<dbReference type="EnsemblPlants" id="AVESA.00010b.r2.6AG1053490.1">
    <property type="protein sequence ID" value="AVESA.00010b.r2.6AG1053490.1.CDS.1"/>
    <property type="gene ID" value="AVESA.00010b.r2.6AG1053490"/>
</dbReference>